<sequence>MDLHNPEAAMAGAPLSEDVKLTVFTDGVRTGPVRTDLFRRQPKTFNASAEDLQ</sequence>
<dbReference type="AlphaFoldDB" id="A0A6A3D6X6"/>
<evidence type="ECO:0000313" key="1">
    <source>
        <dbReference type="EMBL" id="KAE8917254.1"/>
    </source>
</evidence>
<name>A0A6A3D6X6_9STRA</name>
<reference evidence="1 2" key="1">
    <citation type="submission" date="2018-08" db="EMBL/GenBank/DDBJ databases">
        <title>Genomic investigation of the strawberry pathogen Phytophthora fragariae indicates pathogenicity is determined by transcriptional variation in three key races.</title>
        <authorList>
            <person name="Adams T.M."/>
            <person name="Armitage A.D."/>
            <person name="Sobczyk M.K."/>
            <person name="Bates H.J."/>
            <person name="Dunwell J.M."/>
            <person name="Nellist C.F."/>
            <person name="Harrison R.J."/>
        </authorList>
    </citation>
    <scope>NUCLEOTIDE SEQUENCE [LARGE SCALE GENOMIC DNA]</scope>
    <source>
        <strain evidence="1 2">NOV-9</strain>
    </source>
</reference>
<comment type="caution">
    <text evidence="1">The sequence shown here is derived from an EMBL/GenBank/DDBJ whole genome shotgun (WGS) entry which is preliminary data.</text>
</comment>
<accession>A0A6A3D6X6</accession>
<proteinExistence type="predicted"/>
<dbReference type="EMBL" id="QXGF01007633">
    <property type="protein sequence ID" value="KAE8917254.1"/>
    <property type="molecule type" value="Genomic_DNA"/>
</dbReference>
<protein>
    <submittedName>
        <fullName evidence="1">Uncharacterized protein</fullName>
    </submittedName>
</protein>
<gene>
    <name evidence="1" type="ORF">PF009_g32424</name>
</gene>
<organism evidence="1 2">
    <name type="scientific">Phytophthora fragariae</name>
    <dbReference type="NCBI Taxonomy" id="53985"/>
    <lineage>
        <taxon>Eukaryota</taxon>
        <taxon>Sar</taxon>
        <taxon>Stramenopiles</taxon>
        <taxon>Oomycota</taxon>
        <taxon>Peronosporomycetes</taxon>
        <taxon>Peronosporales</taxon>
        <taxon>Peronosporaceae</taxon>
        <taxon>Phytophthora</taxon>
    </lineage>
</organism>
<evidence type="ECO:0000313" key="2">
    <source>
        <dbReference type="Proteomes" id="UP000429523"/>
    </source>
</evidence>
<dbReference type="Proteomes" id="UP000429523">
    <property type="component" value="Unassembled WGS sequence"/>
</dbReference>